<evidence type="ECO:0000259" key="8">
    <source>
        <dbReference type="Pfam" id="PF17763"/>
    </source>
</evidence>
<feature type="domain" description="L-asparaginase N-terminal" evidence="7">
    <location>
        <begin position="2"/>
        <end position="187"/>
    </location>
</feature>
<dbReference type="PROSITE" id="PS00917">
    <property type="entry name" value="ASN_GLN_ASE_2"/>
    <property type="match status" value="1"/>
</dbReference>
<dbReference type="Proteomes" id="UP001560045">
    <property type="component" value="Unassembled WGS sequence"/>
</dbReference>
<dbReference type="EC" id="3.5.1.1" evidence="2"/>
<evidence type="ECO:0000256" key="5">
    <source>
        <dbReference type="PROSITE-ProRule" id="PRU10099"/>
    </source>
</evidence>
<evidence type="ECO:0000256" key="6">
    <source>
        <dbReference type="PROSITE-ProRule" id="PRU10100"/>
    </source>
</evidence>
<dbReference type="Gene3D" id="3.40.50.40">
    <property type="match status" value="1"/>
</dbReference>
<dbReference type="PROSITE" id="PS00144">
    <property type="entry name" value="ASN_GLN_ASE_1"/>
    <property type="match status" value="1"/>
</dbReference>
<dbReference type="Gene3D" id="3.40.50.1170">
    <property type="entry name" value="L-asparaginase, N-terminal domain"/>
    <property type="match status" value="1"/>
</dbReference>
<dbReference type="CDD" id="cd08964">
    <property type="entry name" value="L-asparaginase_II"/>
    <property type="match status" value="1"/>
</dbReference>
<proteinExistence type="inferred from homology"/>
<accession>A0ABV3XFY1</accession>
<dbReference type="PIRSF" id="PIRSF001220">
    <property type="entry name" value="L-ASNase_gatD"/>
    <property type="match status" value="1"/>
</dbReference>
<dbReference type="InterPro" id="IPR040919">
    <property type="entry name" value="Asparaginase_C"/>
</dbReference>
<organism evidence="9 10">
    <name type="scientific">Geodermatophilus maliterrae</name>
    <dbReference type="NCBI Taxonomy" id="3162531"/>
    <lineage>
        <taxon>Bacteria</taxon>
        <taxon>Bacillati</taxon>
        <taxon>Actinomycetota</taxon>
        <taxon>Actinomycetes</taxon>
        <taxon>Geodermatophilales</taxon>
        <taxon>Geodermatophilaceae</taxon>
        <taxon>Geodermatophilus</taxon>
    </lineage>
</organism>
<dbReference type="PROSITE" id="PS51732">
    <property type="entry name" value="ASN_GLN_ASE_3"/>
    <property type="match status" value="1"/>
</dbReference>
<feature type="domain" description="Asparaginase/glutaminase C-terminal" evidence="8">
    <location>
        <begin position="205"/>
        <end position="318"/>
    </location>
</feature>
<dbReference type="InterPro" id="IPR006034">
    <property type="entry name" value="Asparaginase/glutaminase-like"/>
</dbReference>
<evidence type="ECO:0000256" key="2">
    <source>
        <dbReference type="ARBA" id="ARBA00012920"/>
    </source>
</evidence>
<dbReference type="InterPro" id="IPR027475">
    <property type="entry name" value="Asparaginase/glutaminase_AS2"/>
</dbReference>
<evidence type="ECO:0000256" key="4">
    <source>
        <dbReference type="ARBA" id="ARBA00049366"/>
    </source>
</evidence>
<comment type="similarity">
    <text evidence="1">Belongs to the asparaginase 1 family.</text>
</comment>
<comment type="caution">
    <text evidence="9">The sequence shown here is derived from an EMBL/GenBank/DDBJ whole genome shotgun (WGS) entry which is preliminary data.</text>
</comment>
<feature type="active site" evidence="6">
    <location>
        <position position="84"/>
    </location>
</feature>
<dbReference type="SUPFAM" id="SSF53774">
    <property type="entry name" value="Glutaminase/Asparaginase"/>
    <property type="match status" value="1"/>
</dbReference>
<dbReference type="PANTHER" id="PTHR11707">
    <property type="entry name" value="L-ASPARAGINASE"/>
    <property type="match status" value="1"/>
</dbReference>
<dbReference type="InterPro" id="IPR020827">
    <property type="entry name" value="Asparaginase/glutaminase_AS1"/>
</dbReference>
<dbReference type="Pfam" id="PF17763">
    <property type="entry name" value="Asparaginase_C"/>
    <property type="match status" value="1"/>
</dbReference>
<dbReference type="InterPro" id="IPR004550">
    <property type="entry name" value="AsnASE_II"/>
</dbReference>
<dbReference type="PANTHER" id="PTHR11707:SF28">
    <property type="entry name" value="60 KDA LYSOPHOSPHOLIPASE"/>
    <property type="match status" value="1"/>
</dbReference>
<dbReference type="EMBL" id="JBFNXQ010000042">
    <property type="protein sequence ID" value="MEX5719489.1"/>
    <property type="molecule type" value="Genomic_DNA"/>
</dbReference>
<gene>
    <name evidence="9" type="ORF">ABQ292_14080</name>
</gene>
<comment type="catalytic activity">
    <reaction evidence="4">
        <text>L-asparagine + H2O = L-aspartate + NH4(+)</text>
        <dbReference type="Rhea" id="RHEA:21016"/>
        <dbReference type="ChEBI" id="CHEBI:15377"/>
        <dbReference type="ChEBI" id="CHEBI:28938"/>
        <dbReference type="ChEBI" id="CHEBI:29991"/>
        <dbReference type="ChEBI" id="CHEBI:58048"/>
        <dbReference type="EC" id="3.5.1.1"/>
    </reaction>
</comment>
<dbReference type="Pfam" id="PF00710">
    <property type="entry name" value="Asparaginase"/>
    <property type="match status" value="1"/>
</dbReference>
<dbReference type="InterPro" id="IPR027473">
    <property type="entry name" value="L-asparaginase_C"/>
</dbReference>
<evidence type="ECO:0000256" key="1">
    <source>
        <dbReference type="ARBA" id="ARBA00010518"/>
    </source>
</evidence>
<dbReference type="SFLD" id="SFLDS00057">
    <property type="entry name" value="Glutaminase/Asparaginase"/>
    <property type="match status" value="1"/>
</dbReference>
<protein>
    <recommendedName>
        <fullName evidence="2">asparaginase</fullName>
        <ecNumber evidence="2">3.5.1.1</ecNumber>
    </recommendedName>
</protein>
<sequence length="325" mass="32950">MAVLATGGTIATRRGPDGTVKARAGVDELVADLRARAGVAITVEDVCRVGSYRMNLELMAHVAVRVNEHLEAPATAGVVVTHGTDTLEETAFFLDLFVADDRPVVLTGAQRPADAADSDGPRNLADAVAVATAPAGRGLGAVVVFDGAVLPARGIRKNHTLASTAFTAPDGGLLGWVHQGEVHLSTRRRTRAHLDLTAFDPSRARVDIAACYPGADAVALRAFRAAGARGLVLEATGAGNANPEISDAVAELSAAGLVVALSTRVPEGPVAGIYGDGGGADLVAAGAVPTGRLRPSQARIALAALLGVHADVGAVREALPGLCTD</sequence>
<feature type="active site" evidence="5">
    <location>
        <position position="9"/>
    </location>
</feature>
<dbReference type="InterPro" id="IPR027474">
    <property type="entry name" value="L-asparaginase_N"/>
</dbReference>
<evidence type="ECO:0000256" key="3">
    <source>
        <dbReference type="ARBA" id="ARBA00022801"/>
    </source>
</evidence>
<dbReference type="PRINTS" id="PR00139">
    <property type="entry name" value="ASNGLNASE"/>
</dbReference>
<name>A0ABV3XFY1_9ACTN</name>
<dbReference type="SMART" id="SM00870">
    <property type="entry name" value="Asparaginase"/>
    <property type="match status" value="1"/>
</dbReference>
<dbReference type="RefSeq" id="WP_369207439.1">
    <property type="nucleotide sequence ID" value="NZ_JBFNXQ010000042.1"/>
</dbReference>
<keyword evidence="10" id="KW-1185">Reference proteome</keyword>
<dbReference type="PIRSF" id="PIRSF500176">
    <property type="entry name" value="L_ASNase"/>
    <property type="match status" value="1"/>
</dbReference>
<dbReference type="InterPro" id="IPR037152">
    <property type="entry name" value="L-asparaginase_N_sf"/>
</dbReference>
<evidence type="ECO:0000259" key="7">
    <source>
        <dbReference type="Pfam" id="PF00710"/>
    </source>
</evidence>
<reference evidence="9 10" key="1">
    <citation type="submission" date="2024-06" db="EMBL/GenBank/DDBJ databases">
        <title>Draft genome sequence of Geodermatophilus badlandi, a novel member of the Geodermatophilaceae isolated from badland sedimentary rocks in the Red desert, Wyoming, USA.</title>
        <authorList>
            <person name="Ben Tekaya S."/>
            <person name="Nouioui I."/>
            <person name="Flores G.M."/>
            <person name="Shaal M.N."/>
            <person name="Bredoire F."/>
            <person name="Basile F."/>
            <person name="Van Diepen L."/>
            <person name="Ward N.L."/>
        </authorList>
    </citation>
    <scope>NUCLEOTIDE SEQUENCE [LARGE SCALE GENOMIC DNA]</scope>
    <source>
        <strain evidence="9 10">WL48A</strain>
    </source>
</reference>
<evidence type="ECO:0000313" key="10">
    <source>
        <dbReference type="Proteomes" id="UP001560045"/>
    </source>
</evidence>
<keyword evidence="3" id="KW-0378">Hydrolase</keyword>
<dbReference type="InterPro" id="IPR036152">
    <property type="entry name" value="Asp/glu_Ase-like_sf"/>
</dbReference>
<evidence type="ECO:0000313" key="9">
    <source>
        <dbReference type="EMBL" id="MEX5719489.1"/>
    </source>
</evidence>